<keyword evidence="9" id="KW-1185">Reference proteome</keyword>
<evidence type="ECO:0000256" key="3">
    <source>
        <dbReference type="ARBA" id="ARBA00022692"/>
    </source>
</evidence>
<dbReference type="OrthoDB" id="340608at2759"/>
<gene>
    <name evidence="8" type="ORF">CBR_g80039</name>
</gene>
<dbReference type="GO" id="GO:0005794">
    <property type="term" value="C:Golgi apparatus"/>
    <property type="evidence" value="ECO:0007669"/>
    <property type="project" value="TreeGrafter"/>
</dbReference>
<dbReference type="Pfam" id="PF03381">
    <property type="entry name" value="CDC50"/>
    <property type="match status" value="1"/>
</dbReference>
<name>A0A388JKZ1_CHABU</name>
<evidence type="ECO:0000256" key="7">
    <source>
        <dbReference type="SAM" id="Phobius"/>
    </source>
</evidence>
<feature type="region of interest" description="Disordered" evidence="6">
    <location>
        <begin position="1"/>
        <end position="242"/>
    </location>
</feature>
<protein>
    <recommendedName>
        <fullName evidence="10">ALA-interacting subunit</fullName>
    </recommendedName>
</protein>
<dbReference type="STRING" id="69332.A0A388JKZ1"/>
<dbReference type="Gramene" id="GBG46602">
    <property type="protein sequence ID" value="GBG46602"/>
    <property type="gene ID" value="CBR_g80039"/>
</dbReference>
<feature type="compositionally biased region" description="Basic and acidic residues" evidence="6">
    <location>
        <begin position="182"/>
        <end position="191"/>
    </location>
</feature>
<proteinExistence type="inferred from homology"/>
<feature type="transmembrane region" description="Helical" evidence="7">
    <location>
        <begin position="310"/>
        <end position="333"/>
    </location>
</feature>
<dbReference type="EMBL" id="BFEA01004220">
    <property type="protein sequence ID" value="GBG46602.1"/>
    <property type="molecule type" value="Genomic_DNA"/>
</dbReference>
<dbReference type="InterPro" id="IPR005045">
    <property type="entry name" value="CDC50/LEM3_fam"/>
</dbReference>
<evidence type="ECO:0000256" key="4">
    <source>
        <dbReference type="ARBA" id="ARBA00022989"/>
    </source>
</evidence>
<sequence>MDGRASVANPRQNTEISELDGSVEGDEVRGGGPLPGLKATGQKSRGTHSGSNRGDADARPASDSWENEASSRSLGVIIDNEEVSFEAGLGPGPTPQGQQYMDTSDSEALLQSDGNGSSSATGASKGKSRLKHFSFSRSGSKPDSLLSSIGSGGSFETLGGASTGKGGERDEGAVLGSSADGFSRDGDRELEMAPTTPRFPKRASLPPAQVSRASDWGTDASGPPAKNDRRLTYPPPRSGTQMAVSSASASLSGIGGAGLVVGGGLGGALNNPLGTGSQVIREGLTKMPKYSRLSQQELSLHGSILLTPKVMITILFVVAIVLIPMGAITFEAARSVVEYRLRYDQFCLSNLPSNPLRDAFIRDPATSKSCTIPFRLDKGLKKGTVAVYYELSRFYANHRKYVDSRDNMQLRGSVTVPGSCASQKENEAGPILPCGIVAWSFFNDSFAFGLQPTGEANVGPVVDLPVSADNLAWRSRRNAFGAKVEPINFNANASTRGGGNLTGPLRENERFIIWMQSPAWHTVRKLWGRIQLNETVQRSATLTVQIQNMYNSYAYDGEKSLILTTTTWLGGNNDFIGVSFFMVGCVAFILAVIFSLLLILFPRPLGELGMLSWNRTHEDAAREAQAMELARQRLQPSTEPGETQSSQTRQSVES</sequence>
<keyword evidence="5 7" id="KW-0472">Membrane</keyword>
<feature type="compositionally biased region" description="Polar residues" evidence="6">
    <location>
        <begin position="41"/>
        <end position="52"/>
    </location>
</feature>
<reference evidence="8 9" key="1">
    <citation type="journal article" date="2018" name="Cell">
        <title>The Chara Genome: Secondary Complexity and Implications for Plant Terrestrialization.</title>
        <authorList>
            <person name="Nishiyama T."/>
            <person name="Sakayama H."/>
            <person name="Vries J.D."/>
            <person name="Buschmann H."/>
            <person name="Saint-Marcoux D."/>
            <person name="Ullrich K.K."/>
            <person name="Haas F.B."/>
            <person name="Vanderstraeten L."/>
            <person name="Becker D."/>
            <person name="Lang D."/>
            <person name="Vosolsobe S."/>
            <person name="Rombauts S."/>
            <person name="Wilhelmsson P.K.I."/>
            <person name="Janitza P."/>
            <person name="Kern R."/>
            <person name="Heyl A."/>
            <person name="Rumpler F."/>
            <person name="Villalobos L.I.A.C."/>
            <person name="Clay J.M."/>
            <person name="Skokan R."/>
            <person name="Toyoda A."/>
            <person name="Suzuki Y."/>
            <person name="Kagoshima H."/>
            <person name="Schijlen E."/>
            <person name="Tajeshwar N."/>
            <person name="Catarino B."/>
            <person name="Hetherington A.J."/>
            <person name="Saltykova A."/>
            <person name="Bonnot C."/>
            <person name="Breuninger H."/>
            <person name="Symeonidi A."/>
            <person name="Radhakrishnan G.V."/>
            <person name="Van Nieuwerburgh F."/>
            <person name="Deforce D."/>
            <person name="Chang C."/>
            <person name="Karol K.G."/>
            <person name="Hedrich R."/>
            <person name="Ulvskov P."/>
            <person name="Glockner G."/>
            <person name="Delwiche C.F."/>
            <person name="Petrasek J."/>
            <person name="Van de Peer Y."/>
            <person name="Friml J."/>
            <person name="Beilby M."/>
            <person name="Dolan L."/>
            <person name="Kohara Y."/>
            <person name="Sugano S."/>
            <person name="Fujiyama A."/>
            <person name="Delaux P.-M."/>
            <person name="Quint M."/>
            <person name="TheiBen G."/>
            <person name="Hagemann M."/>
            <person name="Harholt J."/>
            <person name="Dunand C."/>
            <person name="Zachgo S."/>
            <person name="Langdale J."/>
            <person name="Maumus F."/>
            <person name="Straeten D.V.D."/>
            <person name="Gould S.B."/>
            <person name="Rensing S.A."/>
        </authorList>
    </citation>
    <scope>NUCLEOTIDE SEQUENCE [LARGE SCALE GENOMIC DNA]</scope>
    <source>
        <strain evidence="8 9">S276</strain>
    </source>
</reference>
<evidence type="ECO:0000256" key="2">
    <source>
        <dbReference type="ARBA" id="ARBA00009457"/>
    </source>
</evidence>
<comment type="caution">
    <text evidence="8">The sequence shown here is derived from an EMBL/GenBank/DDBJ whole genome shotgun (WGS) entry which is preliminary data.</text>
</comment>
<organism evidence="8 9">
    <name type="scientific">Chara braunii</name>
    <name type="common">Braun's stonewort</name>
    <dbReference type="NCBI Taxonomy" id="69332"/>
    <lineage>
        <taxon>Eukaryota</taxon>
        <taxon>Viridiplantae</taxon>
        <taxon>Streptophyta</taxon>
        <taxon>Charophyceae</taxon>
        <taxon>Charales</taxon>
        <taxon>Characeae</taxon>
        <taxon>Chara</taxon>
    </lineage>
</organism>
<dbReference type="GO" id="GO:0005886">
    <property type="term" value="C:plasma membrane"/>
    <property type="evidence" value="ECO:0007669"/>
    <property type="project" value="TreeGrafter"/>
</dbReference>
<dbReference type="AlphaFoldDB" id="A0A388JKZ1"/>
<dbReference type="Proteomes" id="UP000265515">
    <property type="component" value="Unassembled WGS sequence"/>
</dbReference>
<keyword evidence="4 7" id="KW-1133">Transmembrane helix</keyword>
<evidence type="ECO:0008006" key="10">
    <source>
        <dbReference type="Google" id="ProtNLM"/>
    </source>
</evidence>
<feature type="transmembrane region" description="Helical" evidence="7">
    <location>
        <begin position="575"/>
        <end position="601"/>
    </location>
</feature>
<feature type="compositionally biased region" description="Polar residues" evidence="6">
    <location>
        <begin position="634"/>
        <end position="654"/>
    </location>
</feature>
<evidence type="ECO:0000256" key="5">
    <source>
        <dbReference type="ARBA" id="ARBA00023136"/>
    </source>
</evidence>
<dbReference type="PANTHER" id="PTHR10926:SF0">
    <property type="entry name" value="CDC50, ISOFORM A"/>
    <property type="match status" value="1"/>
</dbReference>
<feature type="compositionally biased region" description="Low complexity" evidence="6">
    <location>
        <begin position="112"/>
        <end position="125"/>
    </location>
</feature>
<evidence type="ECO:0000256" key="6">
    <source>
        <dbReference type="SAM" id="MobiDB-lite"/>
    </source>
</evidence>
<feature type="region of interest" description="Disordered" evidence="6">
    <location>
        <begin position="631"/>
        <end position="654"/>
    </location>
</feature>
<accession>A0A388JKZ1</accession>
<keyword evidence="3 7" id="KW-0812">Transmembrane</keyword>
<comment type="subcellular location">
    <subcellularLocation>
        <location evidence="1">Membrane</location>
        <topology evidence="1">Multi-pass membrane protein</topology>
    </subcellularLocation>
</comment>
<evidence type="ECO:0000313" key="9">
    <source>
        <dbReference type="Proteomes" id="UP000265515"/>
    </source>
</evidence>
<evidence type="ECO:0000256" key="1">
    <source>
        <dbReference type="ARBA" id="ARBA00004141"/>
    </source>
</evidence>
<evidence type="ECO:0000313" key="8">
    <source>
        <dbReference type="EMBL" id="GBG46602.1"/>
    </source>
</evidence>
<dbReference type="GO" id="GO:0005783">
    <property type="term" value="C:endoplasmic reticulum"/>
    <property type="evidence" value="ECO:0007669"/>
    <property type="project" value="TreeGrafter"/>
</dbReference>
<dbReference type="PANTHER" id="PTHR10926">
    <property type="entry name" value="CELL CYCLE CONTROL PROTEIN 50"/>
    <property type="match status" value="1"/>
</dbReference>
<comment type="similarity">
    <text evidence="2">Belongs to the CDC50/LEM3 family.</text>
</comment>